<protein>
    <submittedName>
        <fullName evidence="4">DNA repair protein</fullName>
    </submittedName>
</protein>
<dbReference type="EMBL" id="MJMJ01000012">
    <property type="protein sequence ID" value="OLQ90534.1"/>
    <property type="molecule type" value="Genomic_DNA"/>
</dbReference>
<dbReference type="RefSeq" id="WP_075708242.1">
    <property type="nucleotide sequence ID" value="NZ_AP019654.1"/>
</dbReference>
<feature type="region of interest" description="Disordered" evidence="2">
    <location>
        <begin position="222"/>
        <end position="242"/>
    </location>
</feature>
<evidence type="ECO:0000313" key="6">
    <source>
        <dbReference type="Proteomes" id="UP000186313"/>
    </source>
</evidence>
<dbReference type="AlphaFoldDB" id="A0A1Q9HJN6"/>
<feature type="compositionally biased region" description="Polar residues" evidence="2">
    <location>
        <begin position="226"/>
        <end position="236"/>
    </location>
</feature>
<dbReference type="STRING" id="1381081.BIY22_05955"/>
<dbReference type="Proteomes" id="UP000186313">
    <property type="component" value="Unassembled WGS sequence"/>
</dbReference>
<feature type="coiled-coil region" evidence="1">
    <location>
        <begin position="86"/>
        <end position="113"/>
    </location>
</feature>
<evidence type="ECO:0000313" key="5">
    <source>
        <dbReference type="Proteomes" id="UP000186039"/>
    </source>
</evidence>
<organism evidence="4 6">
    <name type="scientific">Vibrio panuliri</name>
    <dbReference type="NCBI Taxonomy" id="1381081"/>
    <lineage>
        <taxon>Bacteria</taxon>
        <taxon>Pseudomonadati</taxon>
        <taxon>Pseudomonadota</taxon>
        <taxon>Gammaproteobacteria</taxon>
        <taxon>Vibrionales</taxon>
        <taxon>Vibrionaceae</taxon>
        <taxon>Vibrio</taxon>
    </lineage>
</organism>
<dbReference type="Proteomes" id="UP000186039">
    <property type="component" value="Unassembled WGS sequence"/>
</dbReference>
<comment type="caution">
    <text evidence="4">The sequence shown here is derived from an EMBL/GenBank/DDBJ whole genome shotgun (WGS) entry which is preliminary data.</text>
</comment>
<evidence type="ECO:0000256" key="2">
    <source>
        <dbReference type="SAM" id="MobiDB-lite"/>
    </source>
</evidence>
<sequence length="254" mass="29177">MNIGLIIALVAILLVLVLGYNIILQYNAKVATAKKQESARYIAIIDATEELIGHAHHMPYSKSLLLCLNNRILDAVQNMHELDPKNKQLEQRVEHVKQQIENLRENFQGGESAAFKVPSNDKQAIVMLKLVKRLRDTIRNEHNKGRFDTEAYVAENARLETIQIRINIENVIKRSNDAIVRGQPGTAIQLLRKGLDVLSTKNDPYSVQAKEKLKTMFDDLEKRRQTQNASEQQQILDKQREEDMDVLFGEKKKW</sequence>
<name>A0A1Q9HJN6_9VIBR</name>
<dbReference type="OrthoDB" id="5899712at2"/>
<keyword evidence="5" id="KW-1185">Reference proteome</keyword>
<evidence type="ECO:0000256" key="1">
    <source>
        <dbReference type="SAM" id="Coils"/>
    </source>
</evidence>
<evidence type="ECO:0000313" key="4">
    <source>
        <dbReference type="EMBL" id="OLQ90534.1"/>
    </source>
</evidence>
<gene>
    <name evidence="3" type="ORF">BIY20_04205</name>
    <name evidence="4" type="ORF">BIY22_05955</name>
</gene>
<keyword evidence="1" id="KW-0175">Coiled coil</keyword>
<dbReference type="EMBL" id="MJMH01000250">
    <property type="protein sequence ID" value="OLQ83985.1"/>
    <property type="molecule type" value="Genomic_DNA"/>
</dbReference>
<proteinExistence type="predicted"/>
<evidence type="ECO:0000313" key="3">
    <source>
        <dbReference type="EMBL" id="OLQ83985.1"/>
    </source>
</evidence>
<reference evidence="5 6" key="1">
    <citation type="submission" date="2016-09" db="EMBL/GenBank/DDBJ databases">
        <title>Genomic Taxonomy of the Vibrionaceae.</title>
        <authorList>
            <person name="Gonzalez-Castillo A."/>
            <person name="Gomez-Gil B."/>
            <person name="Enciso-Ibarra K."/>
        </authorList>
    </citation>
    <scope>NUCLEOTIDE SEQUENCE [LARGE SCALE GENOMIC DNA]</scope>
    <source>
        <strain evidence="3 5">CAIM 1902</strain>
        <strain evidence="4 6">CAIM 703</strain>
    </source>
</reference>
<accession>A0A1Q9HJN6</accession>